<gene>
    <name evidence="2" type="ORF">ENT92_00300</name>
    <name evidence="1" type="ORF">ENU14_00495</name>
</gene>
<name>A0A7C4D675_STAMA</name>
<protein>
    <submittedName>
        <fullName evidence="1">Uncharacterized protein</fullName>
    </submittedName>
</protein>
<reference evidence="1" key="1">
    <citation type="journal article" date="2020" name="mSystems">
        <title>Genome- and Community-Level Interaction Insights into Carbon Utilization and Element Cycling Functions of Hydrothermarchaeota in Hydrothermal Sediment.</title>
        <authorList>
            <person name="Zhou Z."/>
            <person name="Liu Y."/>
            <person name="Xu W."/>
            <person name="Pan J."/>
            <person name="Luo Z.H."/>
            <person name="Li M."/>
        </authorList>
    </citation>
    <scope>NUCLEOTIDE SEQUENCE [LARGE SCALE GENOMIC DNA]</scope>
    <source>
        <strain evidence="2">SpSt-622</strain>
        <strain evidence="1">SpSt-642</strain>
    </source>
</reference>
<dbReference type="EMBL" id="DTBJ01000007">
    <property type="protein sequence ID" value="HGM58060.1"/>
    <property type="molecule type" value="Genomic_DNA"/>
</dbReference>
<comment type="caution">
    <text evidence="1">The sequence shown here is derived from an EMBL/GenBank/DDBJ whole genome shotgun (WGS) entry which is preliminary data.</text>
</comment>
<dbReference type="EMBL" id="DTAN01000013">
    <property type="protein sequence ID" value="HGU64648.1"/>
    <property type="molecule type" value="Genomic_DNA"/>
</dbReference>
<sequence length="91" mass="10978">MIKYVDHRVLNKFIWLLRDRGLWIERHSYSFRLMYRNVIIGSLHIYPGFNEAVLKIHSVSESEARELIETIESVFYKLFPDYKLFVQLDLG</sequence>
<organism evidence="1">
    <name type="scientific">Staphylothermus marinus</name>
    <dbReference type="NCBI Taxonomy" id="2280"/>
    <lineage>
        <taxon>Archaea</taxon>
        <taxon>Thermoproteota</taxon>
        <taxon>Thermoprotei</taxon>
        <taxon>Desulfurococcales</taxon>
        <taxon>Desulfurococcaceae</taxon>
        <taxon>Staphylothermus</taxon>
    </lineage>
</organism>
<proteinExistence type="predicted"/>
<evidence type="ECO:0000313" key="2">
    <source>
        <dbReference type="EMBL" id="HGU64648.1"/>
    </source>
</evidence>
<accession>A0A7C4D675</accession>
<dbReference type="AlphaFoldDB" id="A0A7C4D675"/>
<evidence type="ECO:0000313" key="1">
    <source>
        <dbReference type="EMBL" id="HGM58060.1"/>
    </source>
</evidence>